<proteinExistence type="inferred from homology"/>
<feature type="chain" id="PRO_5045382386" evidence="3">
    <location>
        <begin position="19"/>
        <end position="191"/>
    </location>
</feature>
<dbReference type="SMART" id="SM00935">
    <property type="entry name" value="OmpH"/>
    <property type="match status" value="1"/>
</dbReference>
<evidence type="ECO:0000313" key="4">
    <source>
        <dbReference type="EMBL" id="NPD91026.1"/>
    </source>
</evidence>
<name>A0ABX2AJ05_9BACT</name>
<dbReference type="SUPFAM" id="SSF111384">
    <property type="entry name" value="OmpH-like"/>
    <property type="match status" value="1"/>
</dbReference>
<protein>
    <submittedName>
        <fullName evidence="4">OmpH family outer membrane protein</fullName>
    </submittedName>
</protein>
<dbReference type="EMBL" id="JABKKF010000001">
    <property type="protein sequence ID" value="NPD91026.1"/>
    <property type="molecule type" value="Genomic_DNA"/>
</dbReference>
<evidence type="ECO:0000256" key="1">
    <source>
        <dbReference type="ARBA" id="ARBA00009091"/>
    </source>
</evidence>
<gene>
    <name evidence="4" type="ORF">HPS56_01390</name>
</gene>
<dbReference type="PANTHER" id="PTHR35089">
    <property type="entry name" value="CHAPERONE PROTEIN SKP"/>
    <property type="match status" value="1"/>
</dbReference>
<dbReference type="InterPro" id="IPR024930">
    <property type="entry name" value="Skp_dom_sf"/>
</dbReference>
<keyword evidence="2 3" id="KW-0732">Signal</keyword>
<dbReference type="InterPro" id="IPR005632">
    <property type="entry name" value="Chaperone_Skp"/>
</dbReference>
<dbReference type="Proteomes" id="UP000714420">
    <property type="component" value="Unassembled WGS sequence"/>
</dbReference>
<sequence length="191" mass="21846">MKRIIFLFISSICLIASAQENINKSSVSTTDTALYARNDGQYSISKFGFLSYDSALQSMPDYALAQRQTAALRSKYEQETQRVEREFNQKYEQFLEGLRDFPQTILQKRQTELQELLTKNIAFKEESRRLLAKAEQDIFAPLHARLSAVIKEIGTKRGYSFILNTDNNSCPFINPLQGEDINGIVKESLSK</sequence>
<reference evidence="4 5" key="1">
    <citation type="submission" date="2020-05" db="EMBL/GenBank/DDBJ databases">
        <title>Distinct polysaccharide utilization as determinants for interspecies competition between intestinal Prevotella spp.</title>
        <authorList>
            <person name="Galvez E.J.C."/>
            <person name="Iljazovic A."/>
            <person name="Strowig T."/>
        </authorList>
    </citation>
    <scope>NUCLEOTIDE SEQUENCE [LARGE SCALE GENOMIC DNA]</scope>
    <source>
        <strain evidence="4 5">PMUR</strain>
    </source>
</reference>
<dbReference type="Pfam" id="PF03938">
    <property type="entry name" value="OmpH"/>
    <property type="match status" value="1"/>
</dbReference>
<dbReference type="Gene3D" id="3.30.910.20">
    <property type="entry name" value="Skp domain"/>
    <property type="match status" value="1"/>
</dbReference>
<keyword evidence="5" id="KW-1185">Reference proteome</keyword>
<evidence type="ECO:0000256" key="2">
    <source>
        <dbReference type="ARBA" id="ARBA00022729"/>
    </source>
</evidence>
<comment type="similarity">
    <text evidence="1">Belongs to the Skp family.</text>
</comment>
<dbReference type="RefSeq" id="WP_172272698.1">
    <property type="nucleotide sequence ID" value="NZ_CASHFH010000001.1"/>
</dbReference>
<accession>A0ABX2AJ05</accession>
<evidence type="ECO:0000256" key="3">
    <source>
        <dbReference type="SAM" id="SignalP"/>
    </source>
</evidence>
<organism evidence="4 5">
    <name type="scientific">Xylanibacter muris</name>
    <dbReference type="NCBI Taxonomy" id="2736290"/>
    <lineage>
        <taxon>Bacteria</taxon>
        <taxon>Pseudomonadati</taxon>
        <taxon>Bacteroidota</taxon>
        <taxon>Bacteroidia</taxon>
        <taxon>Bacteroidales</taxon>
        <taxon>Prevotellaceae</taxon>
        <taxon>Xylanibacter</taxon>
    </lineage>
</organism>
<evidence type="ECO:0000313" key="5">
    <source>
        <dbReference type="Proteomes" id="UP000714420"/>
    </source>
</evidence>
<comment type="caution">
    <text evidence="4">The sequence shown here is derived from an EMBL/GenBank/DDBJ whole genome shotgun (WGS) entry which is preliminary data.</text>
</comment>
<dbReference type="PANTHER" id="PTHR35089:SF1">
    <property type="entry name" value="CHAPERONE PROTEIN SKP"/>
    <property type="match status" value="1"/>
</dbReference>
<feature type="signal peptide" evidence="3">
    <location>
        <begin position="1"/>
        <end position="18"/>
    </location>
</feature>